<gene>
    <name evidence="1" type="ORF">DW172_03340</name>
</gene>
<reference evidence="1 2" key="1">
    <citation type="submission" date="2018-08" db="EMBL/GenBank/DDBJ databases">
        <title>A genome reference for cultivated species of the human gut microbiota.</title>
        <authorList>
            <person name="Zou Y."/>
            <person name="Xue W."/>
            <person name="Luo G."/>
        </authorList>
    </citation>
    <scope>NUCLEOTIDE SEQUENCE [LARGE SCALE GENOMIC DNA]</scope>
    <source>
        <strain evidence="1 2">AM16-11</strain>
    </source>
</reference>
<sequence>MRIYFEDGKLINSKLLPIIPDFIINAEDGVTSCINQLDNINIVKPCAIIYTNSIFALNGKYAWNDKTKMHDIFIRNNENGCFERICDFTSRELREGHNIGKMYVAGEFN</sequence>
<proteinExistence type="predicted"/>
<dbReference type="AlphaFoldDB" id="A0A414ZR59"/>
<comment type="caution">
    <text evidence="1">The sequence shown here is derived from an EMBL/GenBank/DDBJ whole genome shotgun (WGS) entry which is preliminary data.</text>
</comment>
<protein>
    <submittedName>
        <fullName evidence="1">Uncharacterized protein</fullName>
    </submittedName>
</protein>
<dbReference type="EMBL" id="QRKN01000001">
    <property type="protein sequence ID" value="RHI25729.1"/>
    <property type="molecule type" value="Genomic_DNA"/>
</dbReference>
<dbReference type="Proteomes" id="UP000285865">
    <property type="component" value="Unassembled WGS sequence"/>
</dbReference>
<name>A0A414ZR59_9FIRM</name>
<evidence type="ECO:0000313" key="1">
    <source>
        <dbReference type="EMBL" id="RHI25729.1"/>
    </source>
</evidence>
<dbReference type="RefSeq" id="WP_118257205.1">
    <property type="nucleotide sequence ID" value="NZ_QRKN01000001.1"/>
</dbReference>
<accession>A0A414ZR59</accession>
<evidence type="ECO:0000313" key="2">
    <source>
        <dbReference type="Proteomes" id="UP000285865"/>
    </source>
</evidence>
<organism evidence="1 2">
    <name type="scientific">Agathobacter rectalis</name>
    <dbReference type="NCBI Taxonomy" id="39491"/>
    <lineage>
        <taxon>Bacteria</taxon>
        <taxon>Bacillati</taxon>
        <taxon>Bacillota</taxon>
        <taxon>Clostridia</taxon>
        <taxon>Lachnospirales</taxon>
        <taxon>Lachnospiraceae</taxon>
        <taxon>Agathobacter</taxon>
    </lineage>
</organism>